<name>A0A2V1JYL9_9BURK</name>
<feature type="signal peptide" evidence="4">
    <location>
        <begin position="1"/>
        <end position="26"/>
    </location>
</feature>
<dbReference type="RefSeq" id="WP_109062255.1">
    <property type="nucleotide sequence ID" value="NZ_QETA01000004.1"/>
</dbReference>
<accession>A0A2V1JYL9</accession>
<sequence length="228" mass="24764">MILTPTFRRACLTLAILSLGWSQAYAQSMDLDPDDNNTFDSISDLPPGMEAAPVGSGGWDGLARVLEALKPGVDTSLPPTAAEIAAEIEKEIDQGKAEEALTRIQGELNAIPPNALGTNVQLLFLQARAYAALGREADALAAYRDMTQRFPELPEPWNNLAALYTKQGRLEDARQALTIALQLNPNYALAHYNMGQILQALALQSYDKASRMGLNQARTDAARLRSLK</sequence>
<evidence type="ECO:0000313" key="5">
    <source>
        <dbReference type="EMBL" id="PWF22731.1"/>
    </source>
</evidence>
<evidence type="ECO:0000313" key="6">
    <source>
        <dbReference type="Proteomes" id="UP000245212"/>
    </source>
</evidence>
<keyword evidence="1" id="KW-0677">Repeat</keyword>
<gene>
    <name evidence="5" type="ORF">DD235_11725</name>
</gene>
<evidence type="ECO:0000256" key="2">
    <source>
        <dbReference type="ARBA" id="ARBA00022803"/>
    </source>
</evidence>
<protein>
    <submittedName>
        <fullName evidence="5">Uncharacterized protein</fullName>
    </submittedName>
</protein>
<dbReference type="InterPro" id="IPR051685">
    <property type="entry name" value="Ycf3/AcsC/BcsC/TPR_MFPF"/>
</dbReference>
<dbReference type="InterPro" id="IPR019734">
    <property type="entry name" value="TPR_rpt"/>
</dbReference>
<comment type="caution">
    <text evidence="5">The sequence shown here is derived from an EMBL/GenBank/DDBJ whole genome shotgun (WGS) entry which is preliminary data.</text>
</comment>
<feature type="chain" id="PRO_5016091686" evidence="4">
    <location>
        <begin position="27"/>
        <end position="228"/>
    </location>
</feature>
<keyword evidence="2 3" id="KW-0802">TPR repeat</keyword>
<keyword evidence="4" id="KW-0732">Signal</keyword>
<proteinExistence type="predicted"/>
<organism evidence="5 6">
    <name type="scientific">Corticimicrobacter populi</name>
    <dbReference type="NCBI Taxonomy" id="2175229"/>
    <lineage>
        <taxon>Bacteria</taxon>
        <taxon>Pseudomonadati</taxon>
        <taxon>Pseudomonadota</taxon>
        <taxon>Betaproteobacteria</taxon>
        <taxon>Burkholderiales</taxon>
        <taxon>Alcaligenaceae</taxon>
        <taxon>Corticimicrobacter</taxon>
    </lineage>
</organism>
<dbReference type="EMBL" id="QETA01000004">
    <property type="protein sequence ID" value="PWF22731.1"/>
    <property type="molecule type" value="Genomic_DNA"/>
</dbReference>
<dbReference type="PANTHER" id="PTHR44943:SF8">
    <property type="entry name" value="TPR REPEAT-CONTAINING PROTEIN MJ0263"/>
    <property type="match status" value="1"/>
</dbReference>
<dbReference type="SUPFAM" id="SSF48452">
    <property type="entry name" value="TPR-like"/>
    <property type="match status" value="1"/>
</dbReference>
<dbReference type="Proteomes" id="UP000245212">
    <property type="component" value="Unassembled WGS sequence"/>
</dbReference>
<dbReference type="AlphaFoldDB" id="A0A2V1JYL9"/>
<dbReference type="InterPro" id="IPR011990">
    <property type="entry name" value="TPR-like_helical_dom_sf"/>
</dbReference>
<feature type="repeat" description="TPR" evidence="3">
    <location>
        <begin position="154"/>
        <end position="187"/>
    </location>
</feature>
<evidence type="ECO:0000256" key="1">
    <source>
        <dbReference type="ARBA" id="ARBA00022737"/>
    </source>
</evidence>
<evidence type="ECO:0000256" key="4">
    <source>
        <dbReference type="SAM" id="SignalP"/>
    </source>
</evidence>
<dbReference type="Pfam" id="PF13414">
    <property type="entry name" value="TPR_11"/>
    <property type="match status" value="1"/>
</dbReference>
<evidence type="ECO:0000256" key="3">
    <source>
        <dbReference type="PROSITE-ProRule" id="PRU00339"/>
    </source>
</evidence>
<dbReference type="SMART" id="SM00028">
    <property type="entry name" value="TPR"/>
    <property type="match status" value="2"/>
</dbReference>
<dbReference type="Gene3D" id="1.25.40.10">
    <property type="entry name" value="Tetratricopeptide repeat domain"/>
    <property type="match status" value="1"/>
</dbReference>
<dbReference type="PROSITE" id="PS50005">
    <property type="entry name" value="TPR"/>
    <property type="match status" value="1"/>
</dbReference>
<keyword evidence="6" id="KW-1185">Reference proteome</keyword>
<reference evidence="6" key="1">
    <citation type="submission" date="2018-05" db="EMBL/GenBank/DDBJ databases">
        <authorList>
            <person name="Li Y."/>
        </authorList>
    </citation>
    <scope>NUCLEOTIDE SEQUENCE [LARGE SCALE GENOMIC DNA]</scope>
    <source>
        <strain evidence="6">3d-2-2</strain>
    </source>
</reference>
<dbReference type="PANTHER" id="PTHR44943">
    <property type="entry name" value="CELLULOSE SYNTHASE OPERON PROTEIN C"/>
    <property type="match status" value="1"/>
</dbReference>